<gene>
    <name evidence="1" type="ORF">SAMN05421747_106160</name>
</gene>
<sequence length="30" mass="3874">MYHIEMQFELYGMVDNYYFCYVTVTVWKNW</sequence>
<accession>A0A1I1HNR5</accession>
<name>A0A1I1HNR5_9SPHI</name>
<organism evidence="1 2">
    <name type="scientific">Parapedobacter composti</name>
    <dbReference type="NCBI Taxonomy" id="623281"/>
    <lineage>
        <taxon>Bacteria</taxon>
        <taxon>Pseudomonadati</taxon>
        <taxon>Bacteroidota</taxon>
        <taxon>Sphingobacteriia</taxon>
        <taxon>Sphingobacteriales</taxon>
        <taxon>Sphingobacteriaceae</taxon>
        <taxon>Parapedobacter</taxon>
    </lineage>
</organism>
<evidence type="ECO:0000313" key="2">
    <source>
        <dbReference type="Proteomes" id="UP000199577"/>
    </source>
</evidence>
<evidence type="ECO:0000313" key="1">
    <source>
        <dbReference type="EMBL" id="SFC22660.1"/>
    </source>
</evidence>
<proteinExistence type="predicted"/>
<keyword evidence="2" id="KW-1185">Reference proteome</keyword>
<dbReference type="Proteomes" id="UP000199577">
    <property type="component" value="Unassembled WGS sequence"/>
</dbReference>
<dbReference type="EMBL" id="FOLL01000006">
    <property type="protein sequence ID" value="SFC22660.1"/>
    <property type="molecule type" value="Genomic_DNA"/>
</dbReference>
<dbReference type="AlphaFoldDB" id="A0A1I1HNR5"/>
<dbReference type="STRING" id="623281.SAMN05421747_106160"/>
<reference evidence="1 2" key="1">
    <citation type="submission" date="2016-10" db="EMBL/GenBank/DDBJ databases">
        <authorList>
            <person name="de Groot N.N."/>
        </authorList>
    </citation>
    <scope>NUCLEOTIDE SEQUENCE [LARGE SCALE GENOMIC DNA]</scope>
    <source>
        <strain evidence="1 2">DSM 22900</strain>
    </source>
</reference>
<protein>
    <submittedName>
        <fullName evidence="1">Uncharacterized protein</fullName>
    </submittedName>
</protein>